<evidence type="ECO:0000313" key="2">
    <source>
        <dbReference type="Proteomes" id="UP000260351"/>
    </source>
</evidence>
<organism evidence="1 2">
    <name type="scientific">Wenzhouxiangella sediminis</name>
    <dbReference type="NCBI Taxonomy" id="1792836"/>
    <lineage>
        <taxon>Bacteria</taxon>
        <taxon>Pseudomonadati</taxon>
        <taxon>Pseudomonadota</taxon>
        <taxon>Gammaproteobacteria</taxon>
        <taxon>Chromatiales</taxon>
        <taxon>Wenzhouxiangellaceae</taxon>
        <taxon>Wenzhouxiangella</taxon>
    </lineage>
</organism>
<proteinExistence type="predicted"/>
<evidence type="ECO:0000313" key="1">
    <source>
        <dbReference type="EMBL" id="RFF29104.1"/>
    </source>
</evidence>
<sequence length="131" mass="14912">MADFMSMKVERIIWVFATLALAASTAVSAMLYVNEREMREAMDVRIAMHNSNLLHALNQNDRDGLRQQIQVVLEGQLSALDGYMEWRGKSHSRMYQSLVSKLEQQHPEYHAYLIRGRDDGAKSEVSDPANG</sequence>
<dbReference type="Proteomes" id="UP000260351">
    <property type="component" value="Unassembled WGS sequence"/>
</dbReference>
<keyword evidence="2" id="KW-1185">Reference proteome</keyword>
<accession>A0A3E1K614</accession>
<gene>
    <name evidence="1" type="ORF">DZC52_14715</name>
</gene>
<comment type="caution">
    <text evidence="1">The sequence shown here is derived from an EMBL/GenBank/DDBJ whole genome shotgun (WGS) entry which is preliminary data.</text>
</comment>
<dbReference type="AlphaFoldDB" id="A0A3E1K614"/>
<name>A0A3E1K614_9GAMM</name>
<reference evidence="1 2" key="1">
    <citation type="submission" date="2018-08" db="EMBL/GenBank/DDBJ databases">
        <title>Wenzhouxiangella salilacus sp. nov., a novel bacterium isolated from a saline lake in Xinjiang Province, China.</title>
        <authorList>
            <person name="Han S."/>
        </authorList>
    </citation>
    <scope>NUCLEOTIDE SEQUENCE [LARGE SCALE GENOMIC DNA]</scope>
    <source>
        <strain evidence="1 2">XDB06</strain>
    </source>
</reference>
<protein>
    <submittedName>
        <fullName evidence="1">Uncharacterized protein</fullName>
    </submittedName>
</protein>
<dbReference type="EMBL" id="QUZK01000052">
    <property type="protein sequence ID" value="RFF29104.1"/>
    <property type="molecule type" value="Genomic_DNA"/>
</dbReference>